<dbReference type="Proteomes" id="UP000001887">
    <property type="component" value="Chromosome"/>
</dbReference>
<dbReference type="HOGENOM" id="CLU_3331371_0_0_0"/>
<dbReference type="AlphaFoldDB" id="D2R890"/>
<name>D2R890_PIRSD</name>
<dbReference type="KEGG" id="psl:Psta_1023"/>
<sequence length="38" mass="4037">MEALAELLADKHHPASQCGVASIRLSIAGWINESCVKS</sequence>
<gene>
    <name evidence="1" type="ordered locus">Psta_1023</name>
</gene>
<accession>D2R890</accession>
<dbReference type="EMBL" id="CP001848">
    <property type="protein sequence ID" value="ADB15707.1"/>
    <property type="molecule type" value="Genomic_DNA"/>
</dbReference>
<proteinExistence type="predicted"/>
<protein>
    <submittedName>
        <fullName evidence="1">Uncharacterized protein</fullName>
    </submittedName>
</protein>
<evidence type="ECO:0000313" key="2">
    <source>
        <dbReference type="Proteomes" id="UP000001887"/>
    </source>
</evidence>
<reference evidence="1 2" key="1">
    <citation type="journal article" date="2009" name="Stand. Genomic Sci.">
        <title>Complete genome sequence of Pirellula staleyi type strain (ATCC 27377).</title>
        <authorList>
            <person name="Clum A."/>
            <person name="Tindall B.J."/>
            <person name="Sikorski J."/>
            <person name="Ivanova N."/>
            <person name="Mavrommatis K."/>
            <person name="Lucas S."/>
            <person name="Glavina del Rio T."/>
            <person name="Nolan M."/>
            <person name="Chen F."/>
            <person name="Tice H."/>
            <person name="Pitluck S."/>
            <person name="Cheng J.F."/>
            <person name="Chertkov O."/>
            <person name="Brettin T."/>
            <person name="Han C."/>
            <person name="Detter J.C."/>
            <person name="Kuske C."/>
            <person name="Bruce D."/>
            <person name="Goodwin L."/>
            <person name="Ovchinikova G."/>
            <person name="Pati A."/>
            <person name="Mikhailova N."/>
            <person name="Chen A."/>
            <person name="Palaniappan K."/>
            <person name="Land M."/>
            <person name="Hauser L."/>
            <person name="Chang Y.J."/>
            <person name="Jeffries C.D."/>
            <person name="Chain P."/>
            <person name="Rohde M."/>
            <person name="Goker M."/>
            <person name="Bristow J."/>
            <person name="Eisen J.A."/>
            <person name="Markowitz V."/>
            <person name="Hugenholtz P."/>
            <person name="Kyrpides N.C."/>
            <person name="Klenk H.P."/>
            <person name="Lapidus A."/>
        </authorList>
    </citation>
    <scope>NUCLEOTIDE SEQUENCE [LARGE SCALE GENOMIC DNA]</scope>
    <source>
        <strain evidence="2">ATCC 27377 / DSM 6068 / ICPB 4128</strain>
    </source>
</reference>
<evidence type="ECO:0000313" key="1">
    <source>
        <dbReference type="EMBL" id="ADB15707.1"/>
    </source>
</evidence>
<organism evidence="1 2">
    <name type="scientific">Pirellula staleyi (strain ATCC 27377 / DSM 6068 / ICPB 4128)</name>
    <name type="common">Pirella staleyi</name>
    <dbReference type="NCBI Taxonomy" id="530564"/>
    <lineage>
        <taxon>Bacteria</taxon>
        <taxon>Pseudomonadati</taxon>
        <taxon>Planctomycetota</taxon>
        <taxon>Planctomycetia</taxon>
        <taxon>Pirellulales</taxon>
        <taxon>Pirellulaceae</taxon>
        <taxon>Pirellula</taxon>
    </lineage>
</organism>
<dbReference type="STRING" id="530564.Psta_1023"/>
<keyword evidence="2" id="KW-1185">Reference proteome</keyword>